<dbReference type="InterPro" id="IPR036259">
    <property type="entry name" value="MFS_trans_sf"/>
</dbReference>
<dbReference type="PROSITE" id="PS50850">
    <property type="entry name" value="MFS"/>
    <property type="match status" value="1"/>
</dbReference>
<evidence type="ECO:0000313" key="4">
    <source>
        <dbReference type="EMBL" id="KAK6195325.1"/>
    </source>
</evidence>
<keyword evidence="2" id="KW-1133">Transmembrane helix</keyword>
<reference evidence="4 5" key="1">
    <citation type="submission" date="2024-01" db="EMBL/GenBank/DDBJ databases">
        <title>The genome of the rayed Mediterranean limpet Patella caerulea (Linnaeus, 1758).</title>
        <authorList>
            <person name="Anh-Thu Weber A."/>
            <person name="Halstead-Nussloch G."/>
        </authorList>
    </citation>
    <scope>NUCLEOTIDE SEQUENCE [LARGE SCALE GENOMIC DNA]</scope>
    <source>
        <strain evidence="4">AATW-2023a</strain>
        <tissue evidence="4">Whole specimen</tissue>
    </source>
</reference>
<feature type="transmembrane region" description="Helical" evidence="2">
    <location>
        <begin position="350"/>
        <end position="373"/>
    </location>
</feature>
<feature type="transmembrane region" description="Helical" evidence="2">
    <location>
        <begin position="227"/>
        <end position="247"/>
    </location>
</feature>
<feature type="transmembrane region" description="Helical" evidence="2">
    <location>
        <begin position="48"/>
        <end position="66"/>
    </location>
</feature>
<dbReference type="InterPro" id="IPR020846">
    <property type="entry name" value="MFS_dom"/>
</dbReference>
<evidence type="ECO:0000256" key="1">
    <source>
        <dbReference type="ARBA" id="ARBA00004141"/>
    </source>
</evidence>
<gene>
    <name evidence="4" type="ORF">SNE40_000782</name>
</gene>
<dbReference type="PANTHER" id="PTHR11360:SF284">
    <property type="entry name" value="EG:103B4.3 PROTEIN-RELATED"/>
    <property type="match status" value="1"/>
</dbReference>
<comment type="subcellular location">
    <subcellularLocation>
        <location evidence="1">Membrane</location>
        <topology evidence="1">Multi-pass membrane protein</topology>
    </subcellularLocation>
</comment>
<feature type="transmembrane region" description="Helical" evidence="2">
    <location>
        <begin position="78"/>
        <end position="97"/>
    </location>
</feature>
<feature type="transmembrane region" description="Helical" evidence="2">
    <location>
        <begin position="7"/>
        <end position="36"/>
    </location>
</feature>
<feature type="transmembrane region" description="Helical" evidence="2">
    <location>
        <begin position="135"/>
        <end position="154"/>
    </location>
</feature>
<evidence type="ECO:0000313" key="5">
    <source>
        <dbReference type="Proteomes" id="UP001347796"/>
    </source>
</evidence>
<feature type="transmembrane region" description="Helical" evidence="2">
    <location>
        <begin position="166"/>
        <end position="185"/>
    </location>
</feature>
<keyword evidence="5" id="KW-1185">Reference proteome</keyword>
<feature type="domain" description="Major facilitator superfamily (MFS) profile" evidence="3">
    <location>
        <begin position="226"/>
        <end position="390"/>
    </location>
</feature>
<feature type="transmembrane region" description="Helical" evidence="2">
    <location>
        <begin position="287"/>
        <end position="307"/>
    </location>
</feature>
<keyword evidence="2" id="KW-0812">Transmembrane</keyword>
<dbReference type="PANTHER" id="PTHR11360">
    <property type="entry name" value="MONOCARBOXYLATE TRANSPORTER"/>
    <property type="match status" value="1"/>
</dbReference>
<feature type="transmembrane region" description="Helical" evidence="2">
    <location>
        <begin position="319"/>
        <end position="338"/>
    </location>
</feature>
<dbReference type="GO" id="GO:0016020">
    <property type="term" value="C:membrane"/>
    <property type="evidence" value="ECO:0007669"/>
    <property type="project" value="UniProtKB-SubCell"/>
</dbReference>
<name>A0AAN8QAE7_PATCE</name>
<evidence type="ECO:0000259" key="3">
    <source>
        <dbReference type="PROSITE" id="PS50850"/>
    </source>
</evidence>
<dbReference type="InterPro" id="IPR011701">
    <property type="entry name" value="MFS"/>
</dbReference>
<dbReference type="EMBL" id="JAZGQO010000001">
    <property type="protein sequence ID" value="KAK6195325.1"/>
    <property type="molecule type" value="Genomic_DNA"/>
</dbReference>
<dbReference type="Proteomes" id="UP001347796">
    <property type="component" value="Unassembled WGS sequence"/>
</dbReference>
<dbReference type="GO" id="GO:0008028">
    <property type="term" value="F:monocarboxylic acid transmembrane transporter activity"/>
    <property type="evidence" value="ECO:0007669"/>
    <property type="project" value="TreeGrafter"/>
</dbReference>
<accession>A0AAN8QAE7</accession>
<dbReference type="AlphaFoldDB" id="A0AAN8QAE7"/>
<dbReference type="Pfam" id="PF07690">
    <property type="entry name" value="MFS_1"/>
    <property type="match status" value="1"/>
</dbReference>
<protein>
    <recommendedName>
        <fullName evidence="3">Major facilitator superfamily (MFS) profile domain-containing protein</fullName>
    </recommendedName>
</protein>
<dbReference type="SUPFAM" id="SSF103473">
    <property type="entry name" value="MFS general substrate transporter"/>
    <property type="match status" value="1"/>
</dbReference>
<evidence type="ECO:0000256" key="2">
    <source>
        <dbReference type="SAM" id="Phobius"/>
    </source>
</evidence>
<proteinExistence type="predicted"/>
<feature type="transmembrane region" description="Helical" evidence="2">
    <location>
        <begin position="262"/>
        <end position="280"/>
    </location>
</feature>
<keyword evidence="2" id="KW-0472">Membrane</keyword>
<organism evidence="4 5">
    <name type="scientific">Patella caerulea</name>
    <name type="common">Rayed Mediterranean limpet</name>
    <dbReference type="NCBI Taxonomy" id="87958"/>
    <lineage>
        <taxon>Eukaryota</taxon>
        <taxon>Metazoa</taxon>
        <taxon>Spiralia</taxon>
        <taxon>Lophotrochozoa</taxon>
        <taxon>Mollusca</taxon>
        <taxon>Gastropoda</taxon>
        <taxon>Patellogastropoda</taxon>
        <taxon>Patelloidea</taxon>
        <taxon>Patellidae</taxon>
        <taxon>Patella</taxon>
    </lineage>
</organism>
<feature type="transmembrane region" description="Helical" evidence="2">
    <location>
        <begin position="103"/>
        <end position="123"/>
    </location>
</feature>
<sequence length="390" mass="42674">MTKTEPWAWVVLAASICALFFNTALNFTVGVLHIALLERFPDVDVSTISWLGALFSCMFALAGMIASNVISVFNSRTCVMLSGIVTLVGFTLSRFVTDIKYLFITYSFIAGSGQALCFAGTLVSLSYHFMDKTSMATGIAVGGCGLSSFIFPPFTQFLIDTYGLDGTFLMLGALGFQSSVFGALMRPTKYELRPKAVSCRRRQCTPETEELSTVWQDRFKFFQSVPYWLLLVSSTSFSIALSTVYLFMPEYFKLLGSTSQEAAILLSVAGVTGTISRVLLGVLASSVGVSIIFGGMFGIMGVVTFFLKFMSSLGGKISYTAFLGFYTGACWSLQYTLLVEINGLHNISTAYGVLMFCSGVGYLFGPPVAGTYFPTLFEWSYFICHNRYAY</sequence>
<dbReference type="InterPro" id="IPR050327">
    <property type="entry name" value="Proton-linked_MCT"/>
</dbReference>
<dbReference type="Gene3D" id="1.20.1250.20">
    <property type="entry name" value="MFS general substrate transporter like domains"/>
    <property type="match status" value="2"/>
</dbReference>
<comment type="caution">
    <text evidence="4">The sequence shown here is derived from an EMBL/GenBank/DDBJ whole genome shotgun (WGS) entry which is preliminary data.</text>
</comment>